<reference evidence="2" key="2">
    <citation type="submission" date="2020-09" db="EMBL/GenBank/DDBJ databases">
        <authorList>
            <person name="Sun Q."/>
            <person name="Sedlacek I."/>
        </authorList>
    </citation>
    <scope>NUCLEOTIDE SEQUENCE</scope>
    <source>
        <strain evidence="2">CCM 7217</strain>
    </source>
</reference>
<evidence type="ECO:0000313" key="3">
    <source>
        <dbReference type="Proteomes" id="UP000646833"/>
    </source>
</evidence>
<dbReference type="EMBL" id="BMCI01000011">
    <property type="protein sequence ID" value="GGC72750.1"/>
    <property type="molecule type" value="Genomic_DNA"/>
</dbReference>
<dbReference type="InterPro" id="IPR036397">
    <property type="entry name" value="RNaseH_sf"/>
</dbReference>
<dbReference type="RefSeq" id="WP_007273963.1">
    <property type="nucleotide sequence ID" value="NZ_BMCI01000011.1"/>
</dbReference>
<dbReference type="Proteomes" id="UP000646833">
    <property type="component" value="Unassembled WGS sequence"/>
</dbReference>
<name>A0A830E383_9EURY</name>
<feature type="domain" description="YprB ribonuclease H-like" evidence="1">
    <location>
        <begin position="16"/>
        <end position="119"/>
    </location>
</feature>
<dbReference type="Pfam" id="PF13482">
    <property type="entry name" value="RNase_H_2"/>
    <property type="match status" value="1"/>
</dbReference>
<comment type="caution">
    <text evidence="2">The sequence shown here is derived from an EMBL/GenBank/DDBJ whole genome shotgun (WGS) entry which is preliminary data.</text>
</comment>
<evidence type="ECO:0000313" key="2">
    <source>
        <dbReference type="EMBL" id="GGC72750.1"/>
    </source>
</evidence>
<dbReference type="AlphaFoldDB" id="A0A830E383"/>
<dbReference type="GO" id="GO:0003676">
    <property type="term" value="F:nucleic acid binding"/>
    <property type="evidence" value="ECO:0007669"/>
    <property type="project" value="InterPro"/>
</dbReference>
<accession>A0A830E383</accession>
<dbReference type="SUPFAM" id="SSF53098">
    <property type="entry name" value="Ribonuclease H-like"/>
    <property type="match status" value="1"/>
</dbReference>
<reference evidence="2" key="1">
    <citation type="journal article" date="2014" name="Int. J. Syst. Evol. Microbiol.">
        <title>Complete genome sequence of Corynebacterium casei LMG S-19264T (=DSM 44701T), isolated from a smear-ripened cheese.</title>
        <authorList>
            <consortium name="US DOE Joint Genome Institute (JGI-PGF)"/>
            <person name="Walter F."/>
            <person name="Albersmeier A."/>
            <person name="Kalinowski J."/>
            <person name="Ruckert C."/>
        </authorList>
    </citation>
    <scope>NUCLEOTIDE SEQUENCE</scope>
    <source>
        <strain evidence="2">CCM 7217</strain>
    </source>
</reference>
<dbReference type="InterPro" id="IPR038720">
    <property type="entry name" value="YprB_RNase_H-like_dom"/>
</dbReference>
<sequence length="222" mass="24960">MRFQRDDHGFGTVATLDIETTHYDAERGEVVSVGIGHHELGAPAGEAEYELFHRDVDGEPALITRSMDYLNGLDADGLVTYNGRGFDVEFLVDRMYRLGEDNPRPELDGDDTHIDIFADRKQRADQRGEKWPALEECLESYDLPVPKTLWNGRTVTNKLFGREVGPVFLDAVASDSDDVAAFHDLIDHYLRTDLEANLALYYADIGRDFEPVHLGTETSVDV</sequence>
<dbReference type="InterPro" id="IPR012337">
    <property type="entry name" value="RNaseH-like_sf"/>
</dbReference>
<dbReference type="Gene3D" id="3.30.420.10">
    <property type="entry name" value="Ribonuclease H-like superfamily/Ribonuclease H"/>
    <property type="match status" value="1"/>
</dbReference>
<protein>
    <recommendedName>
        <fullName evidence="1">YprB ribonuclease H-like domain-containing protein</fullName>
    </recommendedName>
</protein>
<evidence type="ECO:0000259" key="1">
    <source>
        <dbReference type="Pfam" id="PF13482"/>
    </source>
</evidence>
<proteinExistence type="predicted"/>
<gene>
    <name evidence="2" type="ORF">GCM10007209_38430</name>
</gene>
<organism evidence="2 3">
    <name type="scientific">Haloferax sulfurifontis</name>
    <dbReference type="NCBI Taxonomy" id="255616"/>
    <lineage>
        <taxon>Archaea</taxon>
        <taxon>Methanobacteriati</taxon>
        <taxon>Methanobacteriota</taxon>
        <taxon>Stenosarchaea group</taxon>
        <taxon>Halobacteria</taxon>
        <taxon>Halobacteriales</taxon>
        <taxon>Haloferacaceae</taxon>
        <taxon>Haloferax</taxon>
    </lineage>
</organism>